<dbReference type="SUPFAM" id="SSF51445">
    <property type="entry name" value="(Trans)glycosidases"/>
    <property type="match status" value="1"/>
</dbReference>
<gene>
    <name evidence="2" type="ORF">FYJ66_02600</name>
</gene>
<dbReference type="InterPro" id="IPR006047">
    <property type="entry name" value="GH13_cat_dom"/>
</dbReference>
<dbReference type="GO" id="GO:0005975">
    <property type="term" value="P:carbohydrate metabolic process"/>
    <property type="evidence" value="ECO:0007669"/>
    <property type="project" value="InterPro"/>
</dbReference>
<dbReference type="PANTHER" id="PTHR10357:SF213">
    <property type="entry name" value="ALPHA AMYLASE CATALYTIC REGION"/>
    <property type="match status" value="1"/>
</dbReference>
<dbReference type="Gene3D" id="3.90.400.10">
    <property type="entry name" value="Oligo-1,6-glucosidase, Domain 2"/>
    <property type="match status" value="1"/>
</dbReference>
<dbReference type="AlphaFoldDB" id="A0A6A8M6B9"/>
<accession>A0A6A8M6B9</accession>
<proteinExistence type="predicted"/>
<feature type="domain" description="Glycosyl hydrolase family 13 catalytic" evidence="1">
    <location>
        <begin position="26"/>
        <end position="137"/>
    </location>
</feature>
<dbReference type="InterPro" id="IPR017853">
    <property type="entry name" value="GH"/>
</dbReference>
<dbReference type="RefSeq" id="WP_154571957.1">
    <property type="nucleotide sequence ID" value="NZ_VUNB01000002.1"/>
</dbReference>
<organism evidence="2">
    <name type="scientific">Baileyella intestinalis</name>
    <dbReference type="NCBI Taxonomy" id="2606709"/>
    <lineage>
        <taxon>Bacteria</taxon>
        <taxon>Bacillati</taxon>
        <taxon>Bacillota</taxon>
        <taxon>Clostridia</taxon>
        <taxon>Peptostreptococcales</taxon>
        <taxon>Anaerovoracaceae</taxon>
        <taxon>Baileyella</taxon>
    </lineage>
</organism>
<comment type="caution">
    <text evidence="2">The sequence shown here is derived from an EMBL/GenBank/DDBJ whole genome shotgun (WGS) entry which is preliminary data.</text>
</comment>
<name>A0A6A8M6B9_9FIRM</name>
<dbReference type="Pfam" id="PF00128">
    <property type="entry name" value="Alpha-amylase"/>
    <property type="match status" value="1"/>
</dbReference>
<dbReference type="EMBL" id="VUNB01000002">
    <property type="protein sequence ID" value="MST68481.1"/>
    <property type="molecule type" value="Genomic_DNA"/>
</dbReference>
<dbReference type="Gene3D" id="3.20.20.80">
    <property type="entry name" value="Glycosidases"/>
    <property type="match status" value="1"/>
</dbReference>
<dbReference type="InterPro" id="IPR045857">
    <property type="entry name" value="O16G_dom_2"/>
</dbReference>
<evidence type="ECO:0000313" key="2">
    <source>
        <dbReference type="EMBL" id="MST68481.1"/>
    </source>
</evidence>
<evidence type="ECO:0000259" key="1">
    <source>
        <dbReference type="Pfam" id="PF00128"/>
    </source>
</evidence>
<protein>
    <recommendedName>
        <fullName evidence="1">Glycosyl hydrolase family 13 catalytic domain-containing protein</fullName>
    </recommendedName>
</protein>
<dbReference type="PANTHER" id="PTHR10357">
    <property type="entry name" value="ALPHA-AMYLASE FAMILY MEMBER"/>
    <property type="match status" value="1"/>
</dbReference>
<sequence length="153" mass="17686">MIRLLAGWQNGDGTMKETTFEERLGYMVYTEQFAGNLEGVREHLEYLRELGVNYLHLMPLLESPEGKSDGGYAVSDFWKVEPALGTMEDLGNLSDACHRKGICVCLDFVMNHTSDEHEWARRAKNGEKEFQDRYFFYDNWDIPNAMDTIPAFM</sequence>
<reference evidence="2" key="1">
    <citation type="submission" date="2019-09" db="EMBL/GenBank/DDBJ databases">
        <title>In-depth cultivation of the pig gut microbiome towards novel bacterial diversity and tailored functional studies.</title>
        <authorList>
            <person name="Wylensek D."/>
            <person name="Hitch T.C.A."/>
            <person name="Clavel T."/>
        </authorList>
    </citation>
    <scope>NUCLEOTIDE SEQUENCE</scope>
    <source>
        <strain evidence="2">RF-744-FAT-WT-3</strain>
    </source>
</reference>